<dbReference type="RefSeq" id="WP_144280463.1">
    <property type="nucleotide sequence ID" value="NZ_CP041730.1"/>
</dbReference>
<protein>
    <submittedName>
        <fullName evidence="2">DUF1998 domain-containing protein</fullName>
    </submittedName>
</protein>
<evidence type="ECO:0000313" key="3">
    <source>
        <dbReference type="Proteomes" id="UP000317550"/>
    </source>
</evidence>
<dbReference type="KEGG" id="cari:FNU76_23530"/>
<dbReference type="Pfam" id="PF09369">
    <property type="entry name" value="MZB"/>
    <property type="match status" value="1"/>
</dbReference>
<dbReference type="EMBL" id="CP041730">
    <property type="protein sequence ID" value="QDQ29082.1"/>
    <property type="molecule type" value="Genomic_DNA"/>
</dbReference>
<name>A0A516SLQ6_9NEIS</name>
<dbReference type="Proteomes" id="UP000317550">
    <property type="component" value="Chromosome"/>
</dbReference>
<accession>A0A516SLQ6</accession>
<dbReference type="InterPro" id="IPR018973">
    <property type="entry name" value="MZB"/>
</dbReference>
<organism evidence="2 3">
    <name type="scientific">Chitinimonas arctica</name>
    <dbReference type="NCBI Taxonomy" id="2594795"/>
    <lineage>
        <taxon>Bacteria</taxon>
        <taxon>Pseudomonadati</taxon>
        <taxon>Pseudomonadota</taxon>
        <taxon>Betaproteobacteria</taxon>
        <taxon>Neisseriales</taxon>
        <taxon>Chitinibacteraceae</taxon>
        <taxon>Chitinimonas</taxon>
    </lineage>
</organism>
<proteinExistence type="predicted"/>
<reference evidence="3" key="1">
    <citation type="submission" date="2019-07" db="EMBL/GenBank/DDBJ databases">
        <title>Chitinimonas sp. nov., isolated from Ny-Alesund, arctica soil.</title>
        <authorList>
            <person name="Xu Q."/>
            <person name="Peng F."/>
        </authorList>
    </citation>
    <scope>NUCLEOTIDE SEQUENCE [LARGE SCALE GENOMIC DNA]</scope>
    <source>
        <strain evidence="3">R3-44</strain>
    </source>
</reference>
<sequence>MRDDYMGQFLVNQLSGRGLIPTYSFPVHSLSLEVIQENRQQQGQTRGAADVALTRDASLGISEYAPGAEVVANGRIWTSYGLAHYPKAFMPERWYIACPECFHVDIGDTKEELPVACSNCGSIEGRRKRRFIEPHGFVTSYADRKGRDPGNNRRRVKSADEARLIASPRDEAFSETDLPFLRTTLLKPRGREEDGLCGTLFIANRGVYGEGYDRCPRCNFATTIKPPGGRKAVRGKKTESSGNGIQLAHHDPLTGLHCPNEQFSRPGLDLVHRFATDVRLFRFLQPLPEPERADITARCFHERLARTLAEALRLAVINLLQVQPGEVRAIYRLYGVTGNTLELVLFDAVPGGAGYCAHLGEPGFSFEELLRRTRDRLDCKAQCDSGCRACLCDYGNQRYWDSFDRLSSLAWIDTLLDPNTQQIGIGNYVRWAKPSLAGLNERLVNHAQIHLVARSLVEQSDYSEESLNLLLQWLQAGKTVHVHLVNKLEERPKTQAPLSLYRRLHPYVQEGRLRLYQISAEDR</sequence>
<keyword evidence="3" id="KW-1185">Reference proteome</keyword>
<gene>
    <name evidence="2" type="ORF">FNU76_23530</name>
</gene>
<feature type="domain" description="MrfA-like Zn-binding" evidence="1">
    <location>
        <begin position="308"/>
        <end position="391"/>
    </location>
</feature>
<evidence type="ECO:0000313" key="2">
    <source>
        <dbReference type="EMBL" id="QDQ29082.1"/>
    </source>
</evidence>
<evidence type="ECO:0000259" key="1">
    <source>
        <dbReference type="Pfam" id="PF09369"/>
    </source>
</evidence>
<dbReference type="AlphaFoldDB" id="A0A516SLQ6"/>
<dbReference type="OrthoDB" id="3197455at2"/>